<dbReference type="STRING" id="1185876.BN8_04045"/>
<dbReference type="Gene3D" id="3.30.565.10">
    <property type="entry name" value="Histidine kinase-like ATPase, C-terminal domain"/>
    <property type="match status" value="1"/>
</dbReference>
<dbReference type="Pfam" id="PF12833">
    <property type="entry name" value="HTH_18"/>
    <property type="match status" value="1"/>
</dbReference>
<keyword evidence="12" id="KW-1185">Reference proteome</keyword>
<name>I2GLR0_9BACT</name>
<dbReference type="InterPro" id="IPR011006">
    <property type="entry name" value="CheY-like_superfamily"/>
</dbReference>
<organism evidence="11 12">
    <name type="scientific">Fibrisoma limi BUZ 3</name>
    <dbReference type="NCBI Taxonomy" id="1185876"/>
    <lineage>
        <taxon>Bacteria</taxon>
        <taxon>Pseudomonadati</taxon>
        <taxon>Bacteroidota</taxon>
        <taxon>Cytophagia</taxon>
        <taxon>Cytophagales</taxon>
        <taxon>Spirosomataceae</taxon>
        <taxon>Fibrisoma</taxon>
    </lineage>
</organism>
<dbReference type="GO" id="GO:0003700">
    <property type="term" value="F:DNA-binding transcription factor activity"/>
    <property type="evidence" value="ECO:0007669"/>
    <property type="project" value="InterPro"/>
</dbReference>
<dbReference type="EMBL" id="CAIT01000007">
    <property type="protein sequence ID" value="CCH54836.1"/>
    <property type="molecule type" value="Genomic_DNA"/>
</dbReference>
<evidence type="ECO:0000256" key="7">
    <source>
        <dbReference type="PROSITE-ProRule" id="PRU00169"/>
    </source>
</evidence>
<dbReference type="Proteomes" id="UP000009309">
    <property type="component" value="Unassembled WGS sequence"/>
</dbReference>
<dbReference type="InterPro" id="IPR001789">
    <property type="entry name" value="Sig_transdc_resp-reg_receiver"/>
</dbReference>
<gene>
    <name evidence="11" type="ORF">BN8_04045</name>
</gene>
<comment type="caution">
    <text evidence="11">The sequence shown here is derived from an EMBL/GenBank/DDBJ whole genome shotgun (WGS) entry which is preliminary data.</text>
</comment>
<dbReference type="Gene3D" id="3.40.50.2300">
    <property type="match status" value="1"/>
</dbReference>
<dbReference type="InterPro" id="IPR003594">
    <property type="entry name" value="HATPase_dom"/>
</dbReference>
<dbReference type="InterPro" id="IPR015943">
    <property type="entry name" value="WD40/YVTN_repeat-like_dom_sf"/>
</dbReference>
<dbReference type="SMART" id="SM00387">
    <property type="entry name" value="HATPase_c"/>
    <property type="match status" value="1"/>
</dbReference>
<dbReference type="SMART" id="SM00342">
    <property type="entry name" value="HTH_ARAC"/>
    <property type="match status" value="1"/>
</dbReference>
<evidence type="ECO:0000256" key="2">
    <source>
        <dbReference type="ARBA" id="ARBA00012438"/>
    </source>
</evidence>
<evidence type="ECO:0000256" key="5">
    <source>
        <dbReference type="ARBA" id="ARBA00023125"/>
    </source>
</evidence>
<dbReference type="InterPro" id="IPR011123">
    <property type="entry name" value="Y_Y_Y"/>
</dbReference>
<dbReference type="SMART" id="SM00388">
    <property type="entry name" value="HisKA"/>
    <property type="match status" value="1"/>
</dbReference>
<dbReference type="Pfam" id="PF00072">
    <property type="entry name" value="Response_reg"/>
    <property type="match status" value="1"/>
</dbReference>
<keyword evidence="5" id="KW-0238">DNA-binding</keyword>
<dbReference type="RefSeq" id="WP_009283412.1">
    <property type="nucleotide sequence ID" value="NZ_CAIT01000007.1"/>
</dbReference>
<dbReference type="eggNOG" id="COG5002">
    <property type="taxonomic scope" value="Bacteria"/>
</dbReference>
<dbReference type="InterPro" id="IPR018062">
    <property type="entry name" value="HTH_AraC-typ_CS"/>
</dbReference>
<dbReference type="CDD" id="cd00082">
    <property type="entry name" value="HisKA"/>
    <property type="match status" value="1"/>
</dbReference>
<dbReference type="FunFam" id="2.60.40.10:FF:000791">
    <property type="entry name" value="Two-component system sensor histidine kinase/response regulator"/>
    <property type="match status" value="1"/>
</dbReference>
<dbReference type="InterPro" id="IPR011110">
    <property type="entry name" value="Reg_prop"/>
</dbReference>
<dbReference type="eggNOG" id="COG0745">
    <property type="taxonomic scope" value="Bacteria"/>
</dbReference>
<dbReference type="Gene3D" id="2.130.10.10">
    <property type="entry name" value="YVTN repeat-like/Quinoprotein amine dehydrogenase"/>
    <property type="match status" value="2"/>
</dbReference>
<dbReference type="InterPro" id="IPR009057">
    <property type="entry name" value="Homeodomain-like_sf"/>
</dbReference>
<evidence type="ECO:0000259" key="8">
    <source>
        <dbReference type="PROSITE" id="PS01124"/>
    </source>
</evidence>
<keyword evidence="3 7" id="KW-0597">Phosphoprotein</keyword>
<evidence type="ECO:0000313" key="12">
    <source>
        <dbReference type="Proteomes" id="UP000009309"/>
    </source>
</evidence>
<dbReference type="GO" id="GO:0043565">
    <property type="term" value="F:sequence-specific DNA binding"/>
    <property type="evidence" value="ECO:0007669"/>
    <property type="project" value="InterPro"/>
</dbReference>
<dbReference type="InterPro" id="IPR004358">
    <property type="entry name" value="Sig_transdc_His_kin-like_C"/>
</dbReference>
<reference evidence="11 12" key="1">
    <citation type="journal article" date="2012" name="J. Bacteriol.">
        <title>Genome Sequence of the Filamentous Bacterium Fibrisoma limi BUZ 3T.</title>
        <authorList>
            <person name="Filippini M."/>
            <person name="Qi W."/>
            <person name="Jaenicke S."/>
            <person name="Goesmann A."/>
            <person name="Smits T.H."/>
            <person name="Bagheri H.C."/>
        </authorList>
    </citation>
    <scope>NUCLEOTIDE SEQUENCE [LARGE SCALE GENOMIC DNA]</scope>
    <source>
        <strain evidence="12">BUZ 3T</strain>
    </source>
</reference>
<comment type="catalytic activity">
    <reaction evidence="1">
        <text>ATP + protein L-histidine = ADP + protein N-phospho-L-histidine.</text>
        <dbReference type="EC" id="2.7.13.3"/>
    </reaction>
</comment>
<dbReference type="OrthoDB" id="9797097at2"/>
<accession>I2GLR0</accession>
<dbReference type="PROSITE" id="PS00041">
    <property type="entry name" value="HTH_ARAC_FAMILY_1"/>
    <property type="match status" value="1"/>
</dbReference>
<dbReference type="InterPro" id="IPR005467">
    <property type="entry name" value="His_kinase_dom"/>
</dbReference>
<evidence type="ECO:0000256" key="6">
    <source>
        <dbReference type="ARBA" id="ARBA00023163"/>
    </source>
</evidence>
<dbReference type="InterPro" id="IPR036097">
    <property type="entry name" value="HisK_dim/P_sf"/>
</dbReference>
<dbReference type="SUPFAM" id="SSF63829">
    <property type="entry name" value="Calcium-dependent phosphotriesterase"/>
    <property type="match status" value="2"/>
</dbReference>
<dbReference type="Pfam" id="PF00512">
    <property type="entry name" value="HisKA"/>
    <property type="match status" value="1"/>
</dbReference>
<dbReference type="GO" id="GO:0000155">
    <property type="term" value="F:phosphorelay sensor kinase activity"/>
    <property type="evidence" value="ECO:0007669"/>
    <property type="project" value="InterPro"/>
</dbReference>
<dbReference type="PANTHER" id="PTHR43547">
    <property type="entry name" value="TWO-COMPONENT HISTIDINE KINASE"/>
    <property type="match status" value="1"/>
</dbReference>
<dbReference type="SUPFAM" id="SSF52172">
    <property type="entry name" value="CheY-like"/>
    <property type="match status" value="1"/>
</dbReference>
<dbReference type="SUPFAM" id="SSF55874">
    <property type="entry name" value="ATPase domain of HSP90 chaperone/DNA topoisomerase II/histidine kinase"/>
    <property type="match status" value="1"/>
</dbReference>
<dbReference type="Gene3D" id="2.60.40.10">
    <property type="entry name" value="Immunoglobulins"/>
    <property type="match status" value="1"/>
</dbReference>
<keyword evidence="11" id="KW-0418">Kinase</keyword>
<proteinExistence type="predicted"/>
<dbReference type="SUPFAM" id="SSF46689">
    <property type="entry name" value="Homeodomain-like"/>
    <property type="match status" value="1"/>
</dbReference>
<dbReference type="Pfam" id="PF02518">
    <property type="entry name" value="HATPase_c"/>
    <property type="match status" value="1"/>
</dbReference>
<evidence type="ECO:0000259" key="10">
    <source>
        <dbReference type="PROSITE" id="PS50110"/>
    </source>
</evidence>
<evidence type="ECO:0000256" key="3">
    <source>
        <dbReference type="ARBA" id="ARBA00022553"/>
    </source>
</evidence>
<feature type="domain" description="Response regulatory" evidence="10">
    <location>
        <begin position="1066"/>
        <end position="1181"/>
    </location>
</feature>
<dbReference type="eggNOG" id="COG3292">
    <property type="taxonomic scope" value="Bacteria"/>
</dbReference>
<feature type="domain" description="HTH araC/xylS-type" evidence="8">
    <location>
        <begin position="1218"/>
        <end position="1316"/>
    </location>
</feature>
<dbReference type="PRINTS" id="PR00344">
    <property type="entry name" value="BCTRLSENSOR"/>
</dbReference>
<dbReference type="PROSITE" id="PS50109">
    <property type="entry name" value="HIS_KIN"/>
    <property type="match status" value="1"/>
</dbReference>
<dbReference type="Pfam" id="PF07494">
    <property type="entry name" value="Reg_prop"/>
    <property type="match status" value="2"/>
</dbReference>
<evidence type="ECO:0000313" key="11">
    <source>
        <dbReference type="EMBL" id="CCH54836.1"/>
    </source>
</evidence>
<sequence length="1320" mass="147558">MVLSRWFLFLLLLATYELAAQPFVSRTLSLQQGLPEFYVSGIVQDKAGFVWIATRNGLARYDGRRFKIFRHQPRSNRSIAGNIILSLQLVSDSTILIHLENGRFQLLNPITEQFSDLLTPKRLDQARIGVAQGRLTVNGDQFWGRNGTQLIHFQTKQDQVSIYPLPTIRLPKDVSIGNTFLLDAPAKLYAPYPGGLFAFNTATRQFRQWPHPAIVEHGTIRNFYDTPLARRANGDILVGGVSQLVAFSPHTNRFRSISIPSTTDTKVGLIHAGVDGNVYFTHAMTVYRMTPDDHITPLWTAPHVDYHNYFHALLLDRSGVLWIGTNGDGVQQLDLRSLPVRNYPYHTNFVADILNLELGLPTPDWAQSYNIPYRLRFGGATAYLSARFDAAYHLFRTNQMGRSLRPLLSIQQGQQRFIFNEGNGLRVLPGGTIWMVDIFQGLIKADTSGRVLNVFTLPNDQVSDIQPLGNWIWIGSEFNGLYAYDPQARRIVRHLRYQPTDSTTLISDHIWCLAADPQDTSVLWVGTQEGLCRLDTRTMHCRAWTEKEGLPSATINTLLTDRRGQLWFSTLSGISRLEPRSGRMRHFTTADGLLDIEYKPFLGTQLPDGRLAFGGLTGLTVFDPLALKEATPQPVPTVLTTLRIANVPVEPGWPGSPLTLPLNATATLYLTYTQNFLTFEYAGLQYNKPTSLQYRYQLTGVDEAWVYAGGQNVAQYTQLAPGAYTFRVNAADANGRWSPFIKTIQVVIAPPWWRTGWAYGLYTLLVVGLIRAFIQYRINQERLRQEMILNEQEAKLIKENADWQTRFFTNITHEFRTPLTLIINPLERLLGQSSPPALRQQYDLMHRNAKRLLRLINQLLDIAKLEAGQLAVTESRGNLTTFFSELVDSFRLRTERKGIQLTYEATGLPTDYLFDAPKLETIGYNLVSNAVKFTPEGGSIQVTLRGEPSGDSPAQLQLRVADTGVGISDQQLPHIFDRFYQGQDSPVSMGGGTGIGLFLVAEFTHLLGGQVTVASQLGQGSIFTVMLPLKPAAGTPADVKALPTDGLKTDLASTRQLPVASTTAPLILVVDDNEDLREFMAGELAGQYRVLTAVNGQEGWQLCLQELPELVISDVMMPLVDGFTLVERIKTTPLTAHIAVILLTARTMADSRIQGLTVGANDYLTKPFQVQELHLRLANLLRHQQQLRLHWQQQARQPDVPPAEVAPTQLSFEDPFLLQLYAVLDQRLANSDFMADQLADALAVSPRTLHRKLVALTGMNVSELMRSYRLRKAAALLQQGATVSEAAEKVGFDGLSYFSKCFKDQFSLSPSAYLLAHKGA</sequence>
<dbReference type="InterPro" id="IPR018060">
    <property type="entry name" value="HTH_AraC"/>
</dbReference>
<keyword evidence="4" id="KW-0805">Transcription regulation</keyword>
<feature type="modified residue" description="4-aspartylphosphate" evidence="7">
    <location>
        <position position="1114"/>
    </location>
</feature>
<protein>
    <recommendedName>
        <fullName evidence="2">histidine kinase</fullName>
        <ecNumber evidence="2">2.7.13.3</ecNumber>
    </recommendedName>
</protein>
<evidence type="ECO:0000256" key="1">
    <source>
        <dbReference type="ARBA" id="ARBA00000085"/>
    </source>
</evidence>
<dbReference type="EC" id="2.7.13.3" evidence="2"/>
<dbReference type="InterPro" id="IPR003661">
    <property type="entry name" value="HisK_dim/P_dom"/>
</dbReference>
<dbReference type="PANTHER" id="PTHR43547:SF2">
    <property type="entry name" value="HYBRID SIGNAL TRANSDUCTION HISTIDINE KINASE C"/>
    <property type="match status" value="1"/>
</dbReference>
<dbReference type="SMART" id="SM00448">
    <property type="entry name" value="REC"/>
    <property type="match status" value="1"/>
</dbReference>
<dbReference type="PROSITE" id="PS01124">
    <property type="entry name" value="HTH_ARAC_FAMILY_2"/>
    <property type="match status" value="1"/>
</dbReference>
<dbReference type="PROSITE" id="PS50110">
    <property type="entry name" value="RESPONSE_REGULATORY"/>
    <property type="match status" value="1"/>
</dbReference>
<dbReference type="SUPFAM" id="SSF47384">
    <property type="entry name" value="Homodimeric domain of signal transducing histidine kinase"/>
    <property type="match status" value="1"/>
</dbReference>
<dbReference type="Pfam" id="PF07495">
    <property type="entry name" value="Y_Y_Y"/>
    <property type="match status" value="1"/>
</dbReference>
<evidence type="ECO:0000256" key="4">
    <source>
        <dbReference type="ARBA" id="ARBA00023015"/>
    </source>
</evidence>
<dbReference type="InterPro" id="IPR013783">
    <property type="entry name" value="Ig-like_fold"/>
</dbReference>
<dbReference type="Gene3D" id="1.10.287.130">
    <property type="match status" value="1"/>
</dbReference>
<evidence type="ECO:0000259" key="9">
    <source>
        <dbReference type="PROSITE" id="PS50109"/>
    </source>
</evidence>
<keyword evidence="11" id="KW-0808">Transferase</keyword>
<keyword evidence="6" id="KW-0804">Transcription</keyword>
<feature type="domain" description="Histidine kinase" evidence="9">
    <location>
        <begin position="810"/>
        <end position="1031"/>
    </location>
</feature>
<dbReference type="Gene3D" id="1.10.10.60">
    <property type="entry name" value="Homeodomain-like"/>
    <property type="match status" value="1"/>
</dbReference>
<dbReference type="InterPro" id="IPR036890">
    <property type="entry name" value="HATPase_C_sf"/>
</dbReference>